<sequence>MRDSYDLSVTDTESVLGDLLDAGRRRRDPWTSMRVLREGVARLDYDDPDHTYQVTVPTVPRRRLEVPNDTIAEVGGIGIRLTSVEISSDVTVVIDAQDGSRYQEVLEAFQATYRRWESTTDRPMSRPPAWPADEFFGCIRLRDDVGTDYALRAGRAGGSGTEFECTYNFDPVPPVDAHSLRVDVVDHDVVGTVILNL</sequence>
<comment type="caution">
    <text evidence="1">The sequence shown here is derived from an EMBL/GenBank/DDBJ whole genome shotgun (WGS) entry which is preliminary data.</text>
</comment>
<dbReference type="EMBL" id="JACHVQ010000001">
    <property type="protein sequence ID" value="MBB2891831.1"/>
    <property type="molecule type" value="Genomic_DNA"/>
</dbReference>
<name>A0A839NAT3_9MICO</name>
<protein>
    <submittedName>
        <fullName evidence="1">Uncharacterized protein</fullName>
    </submittedName>
</protein>
<gene>
    <name evidence="1" type="ORF">FHU39_001815</name>
</gene>
<organism evidence="1 2">
    <name type="scientific">Flexivirga oryzae</name>
    <dbReference type="NCBI Taxonomy" id="1794944"/>
    <lineage>
        <taxon>Bacteria</taxon>
        <taxon>Bacillati</taxon>
        <taxon>Actinomycetota</taxon>
        <taxon>Actinomycetes</taxon>
        <taxon>Micrococcales</taxon>
        <taxon>Dermacoccaceae</taxon>
        <taxon>Flexivirga</taxon>
    </lineage>
</organism>
<accession>A0A839NAT3</accession>
<evidence type="ECO:0000313" key="2">
    <source>
        <dbReference type="Proteomes" id="UP000559182"/>
    </source>
</evidence>
<reference evidence="1 2" key="1">
    <citation type="submission" date="2020-08" db="EMBL/GenBank/DDBJ databases">
        <title>Sequencing the genomes of 1000 actinobacteria strains.</title>
        <authorList>
            <person name="Klenk H.-P."/>
        </authorList>
    </citation>
    <scope>NUCLEOTIDE SEQUENCE [LARGE SCALE GENOMIC DNA]</scope>
    <source>
        <strain evidence="1 2">DSM 105369</strain>
    </source>
</reference>
<keyword evidence="2" id="KW-1185">Reference proteome</keyword>
<proteinExistence type="predicted"/>
<evidence type="ECO:0000313" key="1">
    <source>
        <dbReference type="EMBL" id="MBB2891831.1"/>
    </source>
</evidence>
<dbReference type="Proteomes" id="UP000559182">
    <property type="component" value="Unassembled WGS sequence"/>
</dbReference>
<dbReference type="AlphaFoldDB" id="A0A839NAT3"/>